<comment type="similarity">
    <text evidence="2">Belongs to the ZIP transporter (TC 2.A.5) family.</text>
</comment>
<dbReference type="OrthoDB" id="200954at2759"/>
<feature type="signal peptide" evidence="8">
    <location>
        <begin position="1"/>
        <end position="22"/>
    </location>
</feature>
<feature type="compositionally biased region" description="Polar residues" evidence="6">
    <location>
        <begin position="495"/>
        <end position="510"/>
    </location>
</feature>
<reference evidence="9" key="1">
    <citation type="submission" date="2020-11" db="EMBL/GenBank/DDBJ databases">
        <authorList>
            <person name="Tran Van P."/>
        </authorList>
    </citation>
    <scope>NUCLEOTIDE SEQUENCE</scope>
</reference>
<dbReference type="AlphaFoldDB" id="A0A7R8ZHJ9"/>
<dbReference type="PANTHER" id="PTHR12191">
    <property type="entry name" value="SOLUTE CARRIER FAMILY 39"/>
    <property type="match status" value="1"/>
</dbReference>
<evidence type="ECO:0000256" key="7">
    <source>
        <dbReference type="SAM" id="Phobius"/>
    </source>
</evidence>
<keyword evidence="3 7" id="KW-0812">Transmembrane</keyword>
<protein>
    <submittedName>
        <fullName evidence="9">Uncharacterized protein</fullName>
    </submittedName>
</protein>
<dbReference type="GO" id="GO:0030003">
    <property type="term" value="P:intracellular monoatomic cation homeostasis"/>
    <property type="evidence" value="ECO:0007669"/>
    <property type="project" value="TreeGrafter"/>
</dbReference>
<comment type="subcellular location">
    <subcellularLocation>
        <location evidence="1">Membrane</location>
        <topology evidence="1">Multi-pass membrane protein</topology>
    </subcellularLocation>
</comment>
<feature type="transmembrane region" description="Helical" evidence="7">
    <location>
        <begin position="612"/>
        <end position="632"/>
    </location>
</feature>
<feature type="transmembrane region" description="Helical" evidence="7">
    <location>
        <begin position="259"/>
        <end position="280"/>
    </location>
</feature>
<sequence length="702" mass="77205">MFWWPAFVVASLIGHCSVCVDGHAEVRTVTRKSRETGGPEMSHTQGIYPRENMIEDKEDHNHDHGGFHGHNDHHHHHENEENSENHHDLKYLKVCLSELQNDLINKSSSHHDHHDDVKELAGRAASRLLKQEELMPPVRLEEAICHDLLPRIRRECFYHDESVLRDSWHGDYAWRVWLYSSVSVLIISCGGILGVVVIPIMHKVFYDRLLRFLVALAVGTLTGDAFLHLLPHADDVRRSSDSHDESAHGHSHQHSYSGLSTLAGIFLFYFAEGIVSRILAWKIRRTKRRRIPPPSPQTKGNMATSLSVYKKTADGGGGAGGCTPCKQVKRKPRRQIQRNCEGIRMGTPNLGDEDPKRRSCGYLFADGQLDEIDDDCPSATEEETGKGDNNNAECCTSITDTVRAAIHSSPSPSAPHCAAVAQTQALDEELGLCCSGSPKLQRPSTVPALACCSTTDSPSQEKVCLTQADEDFLSPADVDAHSATQSAADGEISRRTSTPKLLDNTATGAASSPLLRPAHLTAGHSHHHHNHQHSHHHHGVLRDSSMSSIAWMVILGDGLHNLTDGMAIGAAFARSYEDGISTSVAVFCHELPHEIGDFAMLLKTGMRTQQALLYNVMSSFLCCVGMCIGVMLGNIDSFSSIVFSVTAGTFLYVALVTMLPEISSNEETTVATNFIHFLGIVCGIGIMVLISRYENQFHHLLT</sequence>
<keyword evidence="4 7" id="KW-1133">Transmembrane helix</keyword>
<dbReference type="InterPro" id="IPR003689">
    <property type="entry name" value="ZIP"/>
</dbReference>
<evidence type="ECO:0000256" key="4">
    <source>
        <dbReference type="ARBA" id="ARBA00022989"/>
    </source>
</evidence>
<evidence type="ECO:0000256" key="2">
    <source>
        <dbReference type="ARBA" id="ARBA00006939"/>
    </source>
</evidence>
<dbReference type="GO" id="GO:0071578">
    <property type="term" value="P:zinc ion import across plasma membrane"/>
    <property type="evidence" value="ECO:0007669"/>
    <property type="project" value="TreeGrafter"/>
</dbReference>
<keyword evidence="5 7" id="KW-0472">Membrane</keyword>
<dbReference type="GO" id="GO:0005385">
    <property type="term" value="F:zinc ion transmembrane transporter activity"/>
    <property type="evidence" value="ECO:0007669"/>
    <property type="project" value="TreeGrafter"/>
</dbReference>
<dbReference type="GO" id="GO:0005886">
    <property type="term" value="C:plasma membrane"/>
    <property type="evidence" value="ECO:0007669"/>
    <property type="project" value="TreeGrafter"/>
</dbReference>
<evidence type="ECO:0000256" key="3">
    <source>
        <dbReference type="ARBA" id="ARBA00022692"/>
    </source>
</evidence>
<feature type="transmembrane region" description="Helical" evidence="7">
    <location>
        <begin position="638"/>
        <end position="659"/>
    </location>
</feature>
<proteinExistence type="inferred from homology"/>
<dbReference type="PANTHER" id="PTHR12191:SF37">
    <property type="entry name" value="ZINC TRANSPORTER FOI"/>
    <property type="match status" value="1"/>
</dbReference>
<evidence type="ECO:0000256" key="6">
    <source>
        <dbReference type="SAM" id="MobiDB-lite"/>
    </source>
</evidence>
<dbReference type="InterPro" id="IPR050799">
    <property type="entry name" value="ZIP_Transporter"/>
</dbReference>
<dbReference type="EMBL" id="OB660283">
    <property type="protein sequence ID" value="CAD7223971.1"/>
    <property type="molecule type" value="Genomic_DNA"/>
</dbReference>
<feature type="compositionally biased region" description="Basic and acidic residues" evidence="6">
    <location>
        <begin position="58"/>
        <end position="70"/>
    </location>
</feature>
<evidence type="ECO:0000313" key="9">
    <source>
        <dbReference type="EMBL" id="CAD7223971.1"/>
    </source>
</evidence>
<feature type="transmembrane region" description="Helical" evidence="7">
    <location>
        <begin position="176"/>
        <end position="198"/>
    </location>
</feature>
<organism evidence="9">
    <name type="scientific">Cyprideis torosa</name>
    <dbReference type="NCBI Taxonomy" id="163714"/>
    <lineage>
        <taxon>Eukaryota</taxon>
        <taxon>Metazoa</taxon>
        <taxon>Ecdysozoa</taxon>
        <taxon>Arthropoda</taxon>
        <taxon>Crustacea</taxon>
        <taxon>Oligostraca</taxon>
        <taxon>Ostracoda</taxon>
        <taxon>Podocopa</taxon>
        <taxon>Podocopida</taxon>
        <taxon>Cytherocopina</taxon>
        <taxon>Cytheroidea</taxon>
        <taxon>Cytherideidae</taxon>
        <taxon>Cyprideis</taxon>
    </lineage>
</organism>
<feature type="region of interest" description="Disordered" evidence="6">
    <location>
        <begin position="58"/>
        <end position="84"/>
    </location>
</feature>
<dbReference type="GO" id="GO:0140410">
    <property type="term" value="F:monoatomic cation:bicarbonate symporter activity"/>
    <property type="evidence" value="ECO:0007669"/>
    <property type="project" value="TreeGrafter"/>
</dbReference>
<feature type="chain" id="PRO_5043691799" evidence="8">
    <location>
        <begin position="23"/>
        <end position="702"/>
    </location>
</feature>
<evidence type="ECO:0000256" key="5">
    <source>
        <dbReference type="ARBA" id="ARBA00023136"/>
    </source>
</evidence>
<accession>A0A7R8ZHJ9</accession>
<feature type="region of interest" description="Disordered" evidence="6">
    <location>
        <begin position="476"/>
        <end position="512"/>
    </location>
</feature>
<evidence type="ECO:0000256" key="8">
    <source>
        <dbReference type="SAM" id="SignalP"/>
    </source>
</evidence>
<dbReference type="Pfam" id="PF02535">
    <property type="entry name" value="Zip"/>
    <property type="match status" value="2"/>
</dbReference>
<evidence type="ECO:0000256" key="1">
    <source>
        <dbReference type="ARBA" id="ARBA00004141"/>
    </source>
</evidence>
<keyword evidence="8" id="KW-0732">Signal</keyword>
<gene>
    <name evidence="9" type="ORF">CTOB1V02_LOCUS1943</name>
</gene>
<name>A0A7R8ZHJ9_9CRUS</name>
<feature type="transmembrane region" description="Helical" evidence="7">
    <location>
        <begin position="210"/>
        <end position="230"/>
    </location>
</feature>
<feature type="transmembrane region" description="Helical" evidence="7">
    <location>
        <begin position="671"/>
        <end position="693"/>
    </location>
</feature>